<keyword evidence="8" id="KW-1185">Reference proteome</keyword>
<dbReference type="GO" id="GO:0016779">
    <property type="term" value="F:nucleotidyltransferase activity"/>
    <property type="evidence" value="ECO:0007669"/>
    <property type="project" value="InterPro"/>
</dbReference>
<name>A0A371HLH3_MUCPR</name>
<dbReference type="GO" id="GO:0001680">
    <property type="term" value="P:tRNA 3'-terminal CCA addition"/>
    <property type="evidence" value="ECO:0007669"/>
    <property type="project" value="UniProtKB-ARBA"/>
</dbReference>
<dbReference type="Pfam" id="PF12627">
    <property type="entry name" value="PolyA_pol_RNAbd"/>
    <property type="match status" value="1"/>
</dbReference>
<gene>
    <name evidence="7" type="primary">pcnB</name>
    <name evidence="7" type="ORF">CR513_12781</name>
</gene>
<dbReference type="GO" id="GO:0003723">
    <property type="term" value="F:RNA binding"/>
    <property type="evidence" value="ECO:0007669"/>
    <property type="project" value="UniProtKB-KW"/>
</dbReference>
<dbReference type="InterPro" id="IPR032828">
    <property type="entry name" value="PolyA_RNA-bd"/>
</dbReference>
<dbReference type="PANTHER" id="PTHR43051">
    <property type="entry name" value="POLYNUCLEOTIDE ADENYLYLTRANSFERASE FAMILY PROTEIN"/>
    <property type="match status" value="1"/>
</dbReference>
<dbReference type="Proteomes" id="UP000257109">
    <property type="component" value="Unassembled WGS sequence"/>
</dbReference>
<dbReference type="EMBL" id="QJKJ01002260">
    <property type="protein sequence ID" value="RDY03610.1"/>
    <property type="molecule type" value="Genomic_DNA"/>
</dbReference>
<feature type="domain" description="tRNA nucleotidyltransferase/poly(A) polymerase RNA and SrmB- binding" evidence="6">
    <location>
        <begin position="280"/>
        <end position="340"/>
    </location>
</feature>
<dbReference type="OrthoDB" id="445712at2759"/>
<keyword evidence="3" id="KW-0547">Nucleotide-binding</keyword>
<sequence length="547" mass="61891">MLHLCSMSIATLKFACKPNLLPRPAPFQCVRKVVPKSLPTVEPEECSVSIREQGNFSFFSFKCSITLLCSFIEAEINNKVPAWKKLNSKELGLRNSMIANPTRKVLNGLKKKGHDVYLVGGCVRDLILKQTPKDFDIITSADLKEVTKTFSWCEIVGKRFPICHVHMDGTIVEVSSFNTARCKSSMRFTHDIAAPNDCDKEDYLRWRNCLKRDFTINGLMFDPYARIVYDYMGGMEDIIKAKVCMYLFEDVVRTVVPAATSFREDCARILRAIRIAARLGFSISRETAQSVKNLSYSVLRLDKGRLLMEMNYMLSYGSGEASLRLLWRYGLLDILLPFQAVYFVRGGFRRRDKRTNLLLKSLQVDYYLGHQSKTHKESMLSGYSSVVAAFSLALHNGGNLVEAIDIAKRINKPHDARFPELLDPSGLDEEDLEDEILDLAESVKGSLLQMTTRHLVSGAMADYPQAPYSDLVLIPLAMYLKALSIFDCVKVRAGKKFLSKQGRQIDYESLARGDLQEVRHVFARVVFDTVYPLHLGQDQSKNSTGFS</sequence>
<evidence type="ECO:0000313" key="8">
    <source>
        <dbReference type="Proteomes" id="UP000257109"/>
    </source>
</evidence>
<evidence type="ECO:0000256" key="4">
    <source>
        <dbReference type="RuleBase" id="RU003953"/>
    </source>
</evidence>
<comment type="similarity">
    <text evidence="1 4">Belongs to the tRNA nucleotidyltransferase/poly(A) polymerase family.</text>
</comment>
<accession>A0A371HLH3</accession>
<dbReference type="AlphaFoldDB" id="A0A371HLH3"/>
<dbReference type="InterPro" id="IPR052191">
    <property type="entry name" value="tRNA_ntf/polyA_polymerase_I"/>
</dbReference>
<dbReference type="InterPro" id="IPR043519">
    <property type="entry name" value="NT_sf"/>
</dbReference>
<evidence type="ECO:0000256" key="1">
    <source>
        <dbReference type="ARBA" id="ARBA00007265"/>
    </source>
</evidence>
<dbReference type="SUPFAM" id="SSF81891">
    <property type="entry name" value="Poly A polymerase C-terminal region-like"/>
    <property type="match status" value="1"/>
</dbReference>
<feature type="non-terminal residue" evidence="7">
    <location>
        <position position="1"/>
    </location>
</feature>
<keyword evidence="4" id="KW-0694">RNA-binding</keyword>
<organism evidence="7 8">
    <name type="scientific">Mucuna pruriens</name>
    <name type="common">Velvet bean</name>
    <name type="synonym">Dolichos pruriens</name>
    <dbReference type="NCBI Taxonomy" id="157652"/>
    <lineage>
        <taxon>Eukaryota</taxon>
        <taxon>Viridiplantae</taxon>
        <taxon>Streptophyta</taxon>
        <taxon>Embryophyta</taxon>
        <taxon>Tracheophyta</taxon>
        <taxon>Spermatophyta</taxon>
        <taxon>Magnoliopsida</taxon>
        <taxon>eudicotyledons</taxon>
        <taxon>Gunneridae</taxon>
        <taxon>Pentapetalae</taxon>
        <taxon>rosids</taxon>
        <taxon>fabids</taxon>
        <taxon>Fabales</taxon>
        <taxon>Fabaceae</taxon>
        <taxon>Papilionoideae</taxon>
        <taxon>50 kb inversion clade</taxon>
        <taxon>NPAAA clade</taxon>
        <taxon>indigoferoid/millettioid clade</taxon>
        <taxon>Phaseoleae</taxon>
        <taxon>Mucuna</taxon>
    </lineage>
</organism>
<dbReference type="Pfam" id="PF01743">
    <property type="entry name" value="PolyA_pol"/>
    <property type="match status" value="1"/>
</dbReference>
<dbReference type="Gene3D" id="1.10.3090.10">
    <property type="entry name" value="cca-adding enzyme, domain 2"/>
    <property type="match status" value="1"/>
</dbReference>
<keyword evidence="2 4" id="KW-0808">Transferase</keyword>
<evidence type="ECO:0000256" key="2">
    <source>
        <dbReference type="ARBA" id="ARBA00022679"/>
    </source>
</evidence>
<evidence type="ECO:0000313" key="7">
    <source>
        <dbReference type="EMBL" id="RDY03610.1"/>
    </source>
</evidence>
<feature type="domain" description="Poly A polymerase head" evidence="5">
    <location>
        <begin position="116"/>
        <end position="242"/>
    </location>
</feature>
<dbReference type="STRING" id="157652.A0A371HLH3"/>
<dbReference type="SUPFAM" id="SSF81301">
    <property type="entry name" value="Nucleotidyltransferase"/>
    <property type="match status" value="1"/>
</dbReference>
<protein>
    <submittedName>
        <fullName evidence="7">PcnB</fullName>
    </submittedName>
</protein>
<dbReference type="InterPro" id="IPR002646">
    <property type="entry name" value="PolA_pol_head_dom"/>
</dbReference>
<proteinExistence type="inferred from homology"/>
<dbReference type="CDD" id="cd05398">
    <property type="entry name" value="NT_ClassII-CCAase"/>
    <property type="match status" value="1"/>
</dbReference>
<evidence type="ECO:0000259" key="5">
    <source>
        <dbReference type="Pfam" id="PF01743"/>
    </source>
</evidence>
<dbReference type="PANTHER" id="PTHR43051:SF2">
    <property type="entry name" value="POLYNUCLEOTIDE ADENYLYLTRANSFERASE FAMILY PROTEIN-RELATED"/>
    <property type="match status" value="1"/>
</dbReference>
<dbReference type="GO" id="GO:0000166">
    <property type="term" value="F:nucleotide binding"/>
    <property type="evidence" value="ECO:0007669"/>
    <property type="project" value="UniProtKB-KW"/>
</dbReference>
<comment type="caution">
    <text evidence="7">The sequence shown here is derived from an EMBL/GenBank/DDBJ whole genome shotgun (WGS) entry which is preliminary data.</text>
</comment>
<reference evidence="7" key="1">
    <citation type="submission" date="2018-05" db="EMBL/GenBank/DDBJ databases">
        <title>Draft genome of Mucuna pruriens seed.</title>
        <authorList>
            <person name="Nnadi N.E."/>
            <person name="Vos R."/>
            <person name="Hasami M.H."/>
            <person name="Devisetty U.K."/>
            <person name="Aguiy J.C."/>
        </authorList>
    </citation>
    <scope>NUCLEOTIDE SEQUENCE [LARGE SCALE GENOMIC DNA]</scope>
    <source>
        <strain evidence="7">JCA_2017</strain>
    </source>
</reference>
<evidence type="ECO:0000256" key="3">
    <source>
        <dbReference type="ARBA" id="ARBA00022741"/>
    </source>
</evidence>
<dbReference type="Gene3D" id="3.30.460.10">
    <property type="entry name" value="Beta Polymerase, domain 2"/>
    <property type="match status" value="1"/>
</dbReference>
<evidence type="ECO:0000259" key="6">
    <source>
        <dbReference type="Pfam" id="PF12627"/>
    </source>
</evidence>